<dbReference type="GO" id="GO:0007266">
    <property type="term" value="P:Rho protein signal transduction"/>
    <property type="evidence" value="ECO:0007669"/>
    <property type="project" value="TreeGrafter"/>
</dbReference>
<dbReference type="AlphaFoldDB" id="A0AAV2L5A0"/>
<name>A0AAV2L5A0_KNICA</name>
<reference evidence="3 4" key="1">
    <citation type="submission" date="2024-04" db="EMBL/GenBank/DDBJ databases">
        <authorList>
            <person name="Waldvogel A.-M."/>
            <person name="Schoenle A."/>
        </authorList>
    </citation>
    <scope>NUCLEOTIDE SEQUENCE [LARGE SCALE GENOMIC DNA]</scope>
</reference>
<organism evidence="3 4">
    <name type="scientific">Knipowitschia caucasica</name>
    <name type="common">Caucasian dwarf goby</name>
    <name type="synonym">Pomatoschistus caucasicus</name>
    <dbReference type="NCBI Taxonomy" id="637954"/>
    <lineage>
        <taxon>Eukaryota</taxon>
        <taxon>Metazoa</taxon>
        <taxon>Chordata</taxon>
        <taxon>Craniata</taxon>
        <taxon>Vertebrata</taxon>
        <taxon>Euteleostomi</taxon>
        <taxon>Actinopterygii</taxon>
        <taxon>Neopterygii</taxon>
        <taxon>Teleostei</taxon>
        <taxon>Neoteleostei</taxon>
        <taxon>Acanthomorphata</taxon>
        <taxon>Gobiaria</taxon>
        <taxon>Gobiiformes</taxon>
        <taxon>Gobioidei</taxon>
        <taxon>Gobiidae</taxon>
        <taxon>Gobiinae</taxon>
        <taxon>Knipowitschia</taxon>
    </lineage>
</organism>
<dbReference type="InterPro" id="IPR008936">
    <property type="entry name" value="Rho_GTPase_activation_prot"/>
</dbReference>
<evidence type="ECO:0000313" key="4">
    <source>
        <dbReference type="Proteomes" id="UP001497482"/>
    </source>
</evidence>
<dbReference type="PANTHER" id="PTHR46199">
    <property type="entry name" value="RAC GTPASE-ACTIVATING PROTEIN 1"/>
    <property type="match status" value="1"/>
</dbReference>
<keyword evidence="4" id="KW-1185">Reference proteome</keyword>
<proteinExistence type="predicted"/>
<dbReference type="InterPro" id="IPR000198">
    <property type="entry name" value="RhoGAP_dom"/>
</dbReference>
<feature type="compositionally biased region" description="Polar residues" evidence="1">
    <location>
        <begin position="221"/>
        <end position="239"/>
    </location>
</feature>
<dbReference type="GO" id="GO:0097149">
    <property type="term" value="C:centralspindlin complex"/>
    <property type="evidence" value="ECO:0007669"/>
    <property type="project" value="TreeGrafter"/>
</dbReference>
<protein>
    <recommendedName>
        <fullName evidence="2">Rho-GAP domain-containing protein</fullName>
    </recommendedName>
</protein>
<dbReference type="GO" id="GO:0032154">
    <property type="term" value="C:cleavage furrow"/>
    <property type="evidence" value="ECO:0007669"/>
    <property type="project" value="TreeGrafter"/>
</dbReference>
<dbReference type="SMART" id="SM00324">
    <property type="entry name" value="RhoGAP"/>
    <property type="match status" value="1"/>
</dbReference>
<feature type="domain" description="Rho-GAP" evidence="2">
    <location>
        <begin position="16"/>
        <end position="214"/>
    </location>
</feature>
<gene>
    <name evidence="3" type="ORF">KC01_LOCUS24243</name>
</gene>
<accession>A0AAV2L5A0</accession>
<dbReference type="Gene3D" id="1.10.555.10">
    <property type="entry name" value="Rho GTPase activation protein"/>
    <property type="match status" value="1"/>
</dbReference>
<dbReference type="EMBL" id="OZ035842">
    <property type="protein sequence ID" value="CAL1595440.1"/>
    <property type="molecule type" value="Genomic_DNA"/>
</dbReference>
<dbReference type="GO" id="GO:0005634">
    <property type="term" value="C:nucleus"/>
    <property type="evidence" value="ECO:0007669"/>
    <property type="project" value="TreeGrafter"/>
</dbReference>
<dbReference type="Pfam" id="PF00620">
    <property type="entry name" value="RhoGAP"/>
    <property type="match status" value="1"/>
</dbReference>
<dbReference type="GO" id="GO:0051233">
    <property type="term" value="C:spindle midzone"/>
    <property type="evidence" value="ECO:0007669"/>
    <property type="project" value="TreeGrafter"/>
</dbReference>
<dbReference type="GO" id="GO:0051256">
    <property type="term" value="P:mitotic spindle midzone assembly"/>
    <property type="evidence" value="ECO:0007669"/>
    <property type="project" value="TreeGrafter"/>
</dbReference>
<evidence type="ECO:0000259" key="2">
    <source>
        <dbReference type="PROSITE" id="PS50238"/>
    </source>
</evidence>
<dbReference type="GO" id="GO:0005096">
    <property type="term" value="F:GTPase activator activity"/>
    <property type="evidence" value="ECO:0007669"/>
    <property type="project" value="TreeGrafter"/>
</dbReference>
<feature type="region of interest" description="Disordered" evidence="1">
    <location>
        <begin position="221"/>
        <end position="246"/>
    </location>
</feature>
<dbReference type="PROSITE" id="PS50238">
    <property type="entry name" value="RHOGAP"/>
    <property type="match status" value="1"/>
</dbReference>
<sequence>MGITPSHRETRICLMRDFEKQTMRYCSAHRSCPRNSHDTPTTPPLPLHQTSLSGLSRGLYRVPGGDKAVKELKERFLAGKSALNLEKVEDVHVICGLLKDFLRKLPEPLVTFRLHPRFIEAAELEDESGTVILYKAISELPPQNQDTLAVILLHLHKVMVSSECHMDQSNLCRVFGPTLIGHALAEPTPSTILRDTASQLKVMSLLLSIPVDYWNRVLSQTGQTPTSAPSLVKMTSQDEGPSRLFKPVTSPELRAYKPQQGSITRRLRRIRHGGNILQADPSRRFFTSPS</sequence>
<dbReference type="SUPFAM" id="SSF48350">
    <property type="entry name" value="GTPase activation domain, GAP"/>
    <property type="match status" value="1"/>
</dbReference>
<evidence type="ECO:0000256" key="1">
    <source>
        <dbReference type="SAM" id="MobiDB-lite"/>
    </source>
</evidence>
<dbReference type="GO" id="GO:0030496">
    <property type="term" value="C:midbody"/>
    <property type="evidence" value="ECO:0007669"/>
    <property type="project" value="TreeGrafter"/>
</dbReference>
<dbReference type="PANTHER" id="PTHR46199:SF2">
    <property type="entry name" value="RAC GTPASE-ACTIVATING PROTEIN 1"/>
    <property type="match status" value="1"/>
</dbReference>
<evidence type="ECO:0000313" key="3">
    <source>
        <dbReference type="EMBL" id="CAL1595440.1"/>
    </source>
</evidence>
<dbReference type="GO" id="GO:0000281">
    <property type="term" value="P:mitotic cytokinesis"/>
    <property type="evidence" value="ECO:0007669"/>
    <property type="project" value="TreeGrafter"/>
</dbReference>
<dbReference type="Proteomes" id="UP001497482">
    <property type="component" value="Chromosome 20"/>
</dbReference>